<evidence type="ECO:0000313" key="2">
    <source>
        <dbReference type="EMBL" id="AXC12361.1"/>
    </source>
</evidence>
<dbReference type="AlphaFoldDB" id="A0A2Z5FZP5"/>
<keyword evidence="1" id="KW-0472">Membrane</keyword>
<protein>
    <submittedName>
        <fullName evidence="2">Uncharacterized protein</fullName>
    </submittedName>
</protein>
<dbReference type="KEGG" id="abas:ACPOL_3064"/>
<keyword evidence="3" id="KW-1185">Reference proteome</keyword>
<dbReference type="Proteomes" id="UP000253606">
    <property type="component" value="Chromosome"/>
</dbReference>
<name>A0A2Z5FZP5_9BACT</name>
<accession>A0A2Z5FZP5</accession>
<evidence type="ECO:0000313" key="3">
    <source>
        <dbReference type="Proteomes" id="UP000253606"/>
    </source>
</evidence>
<proteinExistence type="predicted"/>
<organism evidence="2 3">
    <name type="scientific">Acidisarcina polymorpha</name>
    <dbReference type="NCBI Taxonomy" id="2211140"/>
    <lineage>
        <taxon>Bacteria</taxon>
        <taxon>Pseudomonadati</taxon>
        <taxon>Acidobacteriota</taxon>
        <taxon>Terriglobia</taxon>
        <taxon>Terriglobales</taxon>
        <taxon>Acidobacteriaceae</taxon>
        <taxon>Acidisarcina</taxon>
    </lineage>
</organism>
<feature type="transmembrane region" description="Helical" evidence="1">
    <location>
        <begin position="6"/>
        <end position="26"/>
    </location>
</feature>
<sequence>MKDGYSFHLLIPAGVSTLQAGFSYIFGMAGMSMYNDASAKLLMLRWNHVVLYPAGVRTDRLRIIPKVRLPAGWRFWLGTSNLEKHKPIGDISGSHAGQIARLAPLNW</sequence>
<evidence type="ECO:0000256" key="1">
    <source>
        <dbReference type="SAM" id="Phobius"/>
    </source>
</evidence>
<keyword evidence="1" id="KW-0812">Transmembrane</keyword>
<keyword evidence="1" id="KW-1133">Transmembrane helix</keyword>
<dbReference type="EMBL" id="CP030840">
    <property type="protein sequence ID" value="AXC12361.1"/>
    <property type="molecule type" value="Genomic_DNA"/>
</dbReference>
<reference evidence="2 3" key="1">
    <citation type="journal article" date="2018" name="Front. Microbiol.">
        <title>Hydrolytic Capabilities as a Key to Environmental Success: Chitinolytic and Cellulolytic Acidobacteria From Acidic Sub-arctic Soils and Boreal Peatlands.</title>
        <authorList>
            <person name="Belova S.E."/>
            <person name="Ravin N.V."/>
            <person name="Pankratov T.A."/>
            <person name="Rakitin A.L."/>
            <person name="Ivanova A.A."/>
            <person name="Beletsky A.V."/>
            <person name="Mardanov A.V."/>
            <person name="Sinninghe Damste J.S."/>
            <person name="Dedysh S.N."/>
        </authorList>
    </citation>
    <scope>NUCLEOTIDE SEQUENCE [LARGE SCALE GENOMIC DNA]</scope>
    <source>
        <strain evidence="2 3">SBC82</strain>
    </source>
</reference>
<gene>
    <name evidence="2" type="ORF">ACPOL_3064</name>
</gene>